<dbReference type="RefSeq" id="WP_136460258.1">
    <property type="nucleotide sequence ID" value="NZ_SRSF01000009.1"/>
</dbReference>
<dbReference type="AlphaFoldDB" id="A0A4S4NCI7"/>
<feature type="region of interest" description="Disordered" evidence="1">
    <location>
        <begin position="54"/>
        <end position="146"/>
    </location>
</feature>
<reference evidence="2 3" key="1">
    <citation type="submission" date="2019-04" db="EMBL/GenBank/DDBJ databases">
        <title>Lewinella litorea sp. nov., isolated from a marine sand.</title>
        <authorList>
            <person name="Yoon J.-H."/>
        </authorList>
    </citation>
    <scope>NUCLEOTIDE SEQUENCE [LARGE SCALE GENOMIC DNA]</scope>
    <source>
        <strain evidence="2 3">HSMS-39</strain>
    </source>
</reference>
<name>A0A4S4NCI7_9BACT</name>
<evidence type="ECO:0000313" key="2">
    <source>
        <dbReference type="EMBL" id="THH36455.1"/>
    </source>
</evidence>
<feature type="compositionally biased region" description="Pro residues" evidence="1">
    <location>
        <begin position="64"/>
        <end position="120"/>
    </location>
</feature>
<sequence length="246" mass="27025">MLQTKADKLLSRITALHRSLQLDDEDDAPSALERDLMLGYLRDLYALYLEVGEKKASSPREMPPRPATPPATPAPEPPPPPPAPVKTPEPEVPATPRQPTPAPAAPPEVPDVPVPPPPAPAMAAHTARVEPQTKPTNGKASGSNAPAAVESLFREPEESSLTNRLMRQRVTDLTRSLSINNRVLFSNKLFGGNEELNAALKDLNLRGSFANAKPLLVELAREHEWAEEERQETAREFIDLVRRRYA</sequence>
<dbReference type="EMBL" id="SRSF01000009">
    <property type="protein sequence ID" value="THH36455.1"/>
    <property type="molecule type" value="Genomic_DNA"/>
</dbReference>
<proteinExistence type="predicted"/>
<comment type="caution">
    <text evidence="2">The sequence shown here is derived from an EMBL/GenBank/DDBJ whole genome shotgun (WGS) entry which is preliminary data.</text>
</comment>
<gene>
    <name evidence="2" type="ORF">E4021_15360</name>
</gene>
<keyword evidence="3" id="KW-1185">Reference proteome</keyword>
<evidence type="ECO:0000313" key="3">
    <source>
        <dbReference type="Proteomes" id="UP000308528"/>
    </source>
</evidence>
<dbReference type="OrthoDB" id="1100725at2"/>
<dbReference type="Proteomes" id="UP000308528">
    <property type="component" value="Unassembled WGS sequence"/>
</dbReference>
<protein>
    <submittedName>
        <fullName evidence="2">Uncharacterized protein</fullName>
    </submittedName>
</protein>
<feature type="compositionally biased region" description="Polar residues" evidence="1">
    <location>
        <begin position="133"/>
        <end position="144"/>
    </location>
</feature>
<accession>A0A4S4NCI7</accession>
<organism evidence="2 3">
    <name type="scientific">Neolewinella litorea</name>
    <dbReference type="NCBI Taxonomy" id="2562452"/>
    <lineage>
        <taxon>Bacteria</taxon>
        <taxon>Pseudomonadati</taxon>
        <taxon>Bacteroidota</taxon>
        <taxon>Saprospiria</taxon>
        <taxon>Saprospirales</taxon>
        <taxon>Lewinellaceae</taxon>
        <taxon>Neolewinella</taxon>
    </lineage>
</organism>
<evidence type="ECO:0000256" key="1">
    <source>
        <dbReference type="SAM" id="MobiDB-lite"/>
    </source>
</evidence>